<comment type="caution">
    <text evidence="3">The sequence shown here is derived from an EMBL/GenBank/DDBJ whole genome shotgun (WGS) entry which is preliminary data.</text>
</comment>
<gene>
    <name evidence="3" type="ORF">PY650_32585</name>
</gene>
<keyword evidence="1" id="KW-0863">Zinc-finger</keyword>
<sequence length="596" mass="65741">MKDKAFDEDAVRALATAESFARGKDYARQGAVIALERRGHELTAEVEGSEFSPYVVTIELHGDGVAATRCSCAYDWGGACKHVVAVLLKYIAAPSAIAQRPSLDSMLEGLDREALVALLVKRAREDRGLIRWLEAELVAEMGLAGTQRTAVDPEPIRRQVKALLSGSHSRKRGWSDKGTMIDEEAFEALIDKARPFLEAGDGRNALNILEPVTEALVPVWREQADWDETLHEFFPSLGQMIAEAVLMSDLLPEERDDLMVQLDVWQGMLDEYGLDQYLQVAIDALDQGWDEIGLKDVLAGQGRSWPLSGNGDWTTARLTEARLRVLEITGRTEAFLNLANAAGRHGDHAMMLVRLGRIADAQNHARKRFHSAEEVLLLARLLKQAAQIDAALDIAEWGLLLRRDDEVSHGAVTLARWLRDTAGLSGRHSLALVAARAAFERSLSLEDFRAAAALAGPEWASLRSRLLASLAAAKYARDRTGIYLGDGMVEEAVRSVDLMSMPGDPSDAVLMRLADAAHASHPDWVIEIAGRIADGIMESGQSGRYELAAKWLEMAARAYAAAARFEDWIARIDLLIERHRRKHKLRPLLEALRPDP</sequence>
<protein>
    <recommendedName>
        <fullName evidence="2">SWIM-type domain-containing protein</fullName>
    </recommendedName>
</protein>
<feature type="domain" description="SWIM-type" evidence="2">
    <location>
        <begin position="54"/>
        <end position="91"/>
    </location>
</feature>
<evidence type="ECO:0000259" key="2">
    <source>
        <dbReference type="PROSITE" id="PS50966"/>
    </source>
</evidence>
<name>A0ABT7KNQ1_9HYPH</name>
<keyword evidence="1" id="KW-0862">Zinc</keyword>
<accession>A0ABT7KNQ1</accession>
<dbReference type="Proteomes" id="UP001172630">
    <property type="component" value="Unassembled WGS sequence"/>
</dbReference>
<evidence type="ECO:0000256" key="1">
    <source>
        <dbReference type="PROSITE-ProRule" id="PRU00325"/>
    </source>
</evidence>
<dbReference type="EMBL" id="JARFYN010000074">
    <property type="protein sequence ID" value="MDL2410260.1"/>
    <property type="molecule type" value="Genomic_DNA"/>
</dbReference>
<organism evidence="3 4">
    <name type="scientific">Rhizobium calliandrae</name>
    <dbReference type="NCBI Taxonomy" id="1312182"/>
    <lineage>
        <taxon>Bacteria</taxon>
        <taxon>Pseudomonadati</taxon>
        <taxon>Pseudomonadota</taxon>
        <taxon>Alphaproteobacteria</taxon>
        <taxon>Hyphomicrobiales</taxon>
        <taxon>Rhizobiaceae</taxon>
        <taxon>Rhizobium/Agrobacterium group</taxon>
        <taxon>Rhizobium</taxon>
    </lineage>
</organism>
<dbReference type="PROSITE" id="PS50966">
    <property type="entry name" value="ZF_SWIM"/>
    <property type="match status" value="1"/>
</dbReference>
<keyword evidence="1" id="KW-0479">Metal-binding</keyword>
<evidence type="ECO:0000313" key="3">
    <source>
        <dbReference type="EMBL" id="MDL2410260.1"/>
    </source>
</evidence>
<proteinExistence type="predicted"/>
<dbReference type="InterPro" id="IPR007527">
    <property type="entry name" value="Znf_SWIM"/>
</dbReference>
<reference evidence="3" key="1">
    <citation type="submission" date="2023-06" db="EMBL/GenBank/DDBJ databases">
        <title>Phylogenetic Diversity of Rhizobium strains.</title>
        <authorList>
            <person name="Moura F.T."/>
            <person name="Helene L.C.F."/>
            <person name="Hungria M."/>
        </authorList>
    </citation>
    <scope>NUCLEOTIDE SEQUENCE</scope>
    <source>
        <strain evidence="3">CCGE524</strain>
    </source>
</reference>
<keyword evidence="4" id="KW-1185">Reference proteome</keyword>
<evidence type="ECO:0000313" key="4">
    <source>
        <dbReference type="Proteomes" id="UP001172630"/>
    </source>
</evidence>
<dbReference type="Pfam" id="PF04434">
    <property type="entry name" value="SWIM"/>
    <property type="match status" value="1"/>
</dbReference>
<dbReference type="RefSeq" id="WP_285884077.1">
    <property type="nucleotide sequence ID" value="NZ_JARFYN010000074.1"/>
</dbReference>